<accession>A0ABT1NGD0</accession>
<name>A0ABT1NGD0_9FIRM</name>
<gene>
    <name evidence="1" type="ORF">LJD61_11735</name>
</gene>
<evidence type="ECO:0000313" key="2">
    <source>
        <dbReference type="Proteomes" id="UP001651880"/>
    </source>
</evidence>
<dbReference type="Proteomes" id="UP001651880">
    <property type="component" value="Unassembled WGS sequence"/>
</dbReference>
<proteinExistence type="predicted"/>
<organism evidence="1 2">
    <name type="scientific">Lutispora saccharofermentans</name>
    <dbReference type="NCBI Taxonomy" id="3024236"/>
    <lineage>
        <taxon>Bacteria</taxon>
        <taxon>Bacillati</taxon>
        <taxon>Bacillota</taxon>
        <taxon>Clostridia</taxon>
        <taxon>Lutisporales</taxon>
        <taxon>Lutisporaceae</taxon>
        <taxon>Lutispora</taxon>
    </lineage>
</organism>
<keyword evidence="2" id="KW-1185">Reference proteome</keyword>
<comment type="caution">
    <text evidence="1">The sequence shown here is derived from an EMBL/GenBank/DDBJ whole genome shotgun (WGS) entry which is preliminary data.</text>
</comment>
<dbReference type="RefSeq" id="WP_255227735.1">
    <property type="nucleotide sequence ID" value="NZ_JAJEKE010000010.1"/>
</dbReference>
<evidence type="ECO:0000313" key="1">
    <source>
        <dbReference type="EMBL" id="MCQ1530216.1"/>
    </source>
</evidence>
<protein>
    <submittedName>
        <fullName evidence="1">Uncharacterized protein</fullName>
    </submittedName>
</protein>
<sequence>MSYDLNILVQQQEKPVELPFQPSIQIKNEIQEELRYKDIWNFMTQTKGLWYSLGVQRDELFDAYTICDSDFEIDEKNILMPYWVTDEDVKYNLTPLIVKEQHFNDFCKIVKYMLKQSPVNTLMMLARYQGGEHEIVCGVLSYEEFIKLLNEKKILFNVCYIIHLNEFERHK</sequence>
<dbReference type="EMBL" id="JAJEKE010000010">
    <property type="protein sequence ID" value="MCQ1530216.1"/>
    <property type="molecule type" value="Genomic_DNA"/>
</dbReference>
<reference evidence="1 2" key="1">
    <citation type="submission" date="2021-10" db="EMBL/GenBank/DDBJ databases">
        <title>Lutispora strain m25 sp. nov., a thermophilic, non-spore-forming bacterium isolated from a lab-scale methanogenic bioreactor digesting anaerobic sludge.</title>
        <authorList>
            <person name="El Houari A."/>
            <person name="Mcdonald J."/>
        </authorList>
    </citation>
    <scope>NUCLEOTIDE SEQUENCE [LARGE SCALE GENOMIC DNA]</scope>
    <source>
        <strain evidence="2">m25</strain>
    </source>
</reference>